<accession>A0A1V9XPY8</accession>
<dbReference type="InterPro" id="IPR006921">
    <property type="entry name" value="Interferon-rel_develop_reg_C"/>
</dbReference>
<comment type="similarity">
    <text evidence="1">Belongs to the IFRD family.</text>
</comment>
<keyword evidence="6" id="KW-1185">Reference proteome</keyword>
<dbReference type="PANTHER" id="PTHR12354:SF1">
    <property type="entry name" value="INTERFERON-RELATED DEVELOPMENTAL REGULATOR 1"/>
    <property type="match status" value="1"/>
</dbReference>
<dbReference type="AlphaFoldDB" id="A0A1V9XPY8"/>
<dbReference type="Pfam" id="PF04836">
    <property type="entry name" value="IFRD_C"/>
    <property type="match status" value="1"/>
</dbReference>
<feature type="domain" description="Interferon-related developmental regulator C-terminal" evidence="3">
    <location>
        <begin position="406"/>
        <end position="459"/>
    </location>
</feature>
<comment type="caution">
    <text evidence="5">The sequence shown here is derived from an EMBL/GenBank/DDBJ whole genome shotgun (WGS) entry which is preliminary data.</text>
</comment>
<dbReference type="InParanoid" id="A0A1V9XPY8"/>
<dbReference type="InterPro" id="IPR007701">
    <property type="entry name" value="Interferon-rel_develop_reg_N"/>
</dbReference>
<evidence type="ECO:0000313" key="6">
    <source>
        <dbReference type="Proteomes" id="UP000192247"/>
    </source>
</evidence>
<feature type="compositionally biased region" description="Gly residues" evidence="2">
    <location>
        <begin position="30"/>
        <end position="41"/>
    </location>
</feature>
<feature type="compositionally biased region" description="Acidic residues" evidence="2">
    <location>
        <begin position="75"/>
        <end position="87"/>
    </location>
</feature>
<name>A0A1V9XPY8_9ACAR</name>
<protein>
    <submittedName>
        <fullName evidence="5">Interferon-related developmental regulator 1-like</fullName>
    </submittedName>
</protein>
<dbReference type="EMBL" id="MNPL01006202">
    <property type="protein sequence ID" value="OQR75555.1"/>
    <property type="molecule type" value="Genomic_DNA"/>
</dbReference>
<evidence type="ECO:0000256" key="1">
    <source>
        <dbReference type="ARBA" id="ARBA00008828"/>
    </source>
</evidence>
<feature type="compositionally biased region" description="Basic and acidic residues" evidence="2">
    <location>
        <begin position="1"/>
        <end position="17"/>
    </location>
</feature>
<dbReference type="PANTHER" id="PTHR12354">
    <property type="entry name" value="INTERFERON-RELATED DEVELOPMENTAL REGULATOR"/>
    <property type="match status" value="1"/>
</dbReference>
<evidence type="ECO:0000259" key="3">
    <source>
        <dbReference type="Pfam" id="PF04836"/>
    </source>
</evidence>
<dbReference type="OrthoDB" id="18978at2759"/>
<gene>
    <name evidence="5" type="ORF">BIW11_08343</name>
</gene>
<evidence type="ECO:0000313" key="5">
    <source>
        <dbReference type="EMBL" id="OQR75555.1"/>
    </source>
</evidence>
<feature type="compositionally biased region" description="Polar residues" evidence="2">
    <location>
        <begin position="51"/>
        <end position="63"/>
    </location>
</feature>
<dbReference type="FunCoup" id="A0A1V9XPY8">
    <property type="interactions" value="1110"/>
</dbReference>
<dbReference type="STRING" id="418985.A0A1V9XPY8"/>
<dbReference type="InterPro" id="IPR016024">
    <property type="entry name" value="ARM-type_fold"/>
</dbReference>
<sequence length="463" mass="50149">MGEGRCKFPETSFREEGGEGESVESVGSSRVGGGRGGGGSQYGSSDDESVDTCSIFSGDSQCPSPHHTRGSQQNTDEDGSYSGPDEVDTYEDKLKEAIDGALAKSGQRRTQCLQALSKAFGDRYCPEFLANRPTTMADVVEKCLKKGKADEQAAAATLAAILVLQYGPEPEGSEIYESLSKIFGTMLADAATAVTVREKIAVALAVAAYIAETDPYHTQEIMEQLRAVFAGSFLKGDGSTPSISPGLSSLHQTALLSWALLLTGIPDDLAYQNINRYATLICGLLQNADVEMRVAAGEALATMFEIARACNSEFEGSDADLDLDDLCTSLHQLATDSQKFRAKKDRKMQKSSFRDIERAVREGDGPELNVQFGVEILRIRTWEDKRTYDALCALLGSGMNHHLQNNPHVRTLFGLGAPLVSSTGSMAPLPRVTKSERHRGNVVADRNRTKRMAKCRDKRLDIV</sequence>
<dbReference type="Pfam" id="PF05004">
    <property type="entry name" value="IFRD"/>
    <property type="match status" value="1"/>
</dbReference>
<organism evidence="5 6">
    <name type="scientific">Tropilaelaps mercedesae</name>
    <dbReference type="NCBI Taxonomy" id="418985"/>
    <lineage>
        <taxon>Eukaryota</taxon>
        <taxon>Metazoa</taxon>
        <taxon>Ecdysozoa</taxon>
        <taxon>Arthropoda</taxon>
        <taxon>Chelicerata</taxon>
        <taxon>Arachnida</taxon>
        <taxon>Acari</taxon>
        <taxon>Parasitiformes</taxon>
        <taxon>Mesostigmata</taxon>
        <taxon>Gamasina</taxon>
        <taxon>Dermanyssoidea</taxon>
        <taxon>Laelapidae</taxon>
        <taxon>Tropilaelaps</taxon>
    </lineage>
</organism>
<proteinExistence type="inferred from homology"/>
<evidence type="ECO:0000259" key="4">
    <source>
        <dbReference type="Pfam" id="PF05004"/>
    </source>
</evidence>
<dbReference type="SUPFAM" id="SSF48371">
    <property type="entry name" value="ARM repeat"/>
    <property type="match status" value="1"/>
</dbReference>
<feature type="domain" description="Interferon-related developmental regulator N-terminal" evidence="4">
    <location>
        <begin position="71"/>
        <end position="360"/>
    </location>
</feature>
<evidence type="ECO:0000256" key="2">
    <source>
        <dbReference type="SAM" id="MobiDB-lite"/>
    </source>
</evidence>
<feature type="region of interest" description="Disordered" evidence="2">
    <location>
        <begin position="1"/>
        <end position="87"/>
    </location>
</feature>
<dbReference type="Proteomes" id="UP000192247">
    <property type="component" value="Unassembled WGS sequence"/>
</dbReference>
<reference evidence="5 6" key="1">
    <citation type="journal article" date="2017" name="Gigascience">
        <title>Draft genome of the honey bee ectoparasitic mite, Tropilaelaps mercedesae, is shaped by the parasitic life history.</title>
        <authorList>
            <person name="Dong X."/>
            <person name="Armstrong S.D."/>
            <person name="Xia D."/>
            <person name="Makepeace B.L."/>
            <person name="Darby A.C."/>
            <person name="Kadowaki T."/>
        </authorList>
    </citation>
    <scope>NUCLEOTIDE SEQUENCE [LARGE SCALE GENOMIC DNA]</scope>
    <source>
        <strain evidence="5">Wuxi-XJTLU</strain>
    </source>
</reference>
<dbReference type="InterPro" id="IPR039777">
    <property type="entry name" value="IFRD"/>
</dbReference>